<keyword evidence="1" id="KW-0472">Membrane</keyword>
<keyword evidence="3" id="KW-1185">Reference proteome</keyword>
<dbReference type="AlphaFoldDB" id="A0A8J6IRS0"/>
<dbReference type="Proteomes" id="UP000601768">
    <property type="component" value="Unassembled WGS sequence"/>
</dbReference>
<feature type="transmembrane region" description="Helical" evidence="1">
    <location>
        <begin position="42"/>
        <end position="63"/>
    </location>
</feature>
<evidence type="ECO:0000313" key="2">
    <source>
        <dbReference type="EMBL" id="MBC3764657.1"/>
    </source>
</evidence>
<keyword evidence="1" id="KW-1133">Transmembrane helix</keyword>
<organism evidence="2 3">
    <name type="scientific">Neptunicella marina</name>
    <dbReference type="NCBI Taxonomy" id="2125989"/>
    <lineage>
        <taxon>Bacteria</taxon>
        <taxon>Pseudomonadati</taxon>
        <taxon>Pseudomonadota</taxon>
        <taxon>Gammaproteobacteria</taxon>
        <taxon>Alteromonadales</taxon>
        <taxon>Alteromonadaceae</taxon>
        <taxon>Neptunicella</taxon>
    </lineage>
</organism>
<feature type="transmembrane region" description="Helical" evidence="1">
    <location>
        <begin position="116"/>
        <end position="138"/>
    </location>
</feature>
<dbReference type="RefSeq" id="WP_186505118.1">
    <property type="nucleotide sequence ID" value="NZ_JACNEP010000001.1"/>
</dbReference>
<dbReference type="EMBL" id="JACNEP010000001">
    <property type="protein sequence ID" value="MBC3764657.1"/>
    <property type="molecule type" value="Genomic_DNA"/>
</dbReference>
<protein>
    <submittedName>
        <fullName evidence="2">Uncharacterized protein</fullName>
    </submittedName>
</protein>
<feature type="transmembrane region" description="Helical" evidence="1">
    <location>
        <begin position="12"/>
        <end position="36"/>
    </location>
</feature>
<name>A0A8J6IRS0_9ALTE</name>
<reference evidence="2" key="2">
    <citation type="submission" date="2020-08" db="EMBL/GenBank/DDBJ databases">
        <authorList>
            <person name="Lai Q."/>
        </authorList>
    </citation>
    <scope>NUCLEOTIDE SEQUENCE</scope>
    <source>
        <strain evidence="2">S27-2</strain>
    </source>
</reference>
<gene>
    <name evidence="2" type="ORF">H8B19_02120</name>
</gene>
<accession>A0A8J6IRS0</accession>
<comment type="caution">
    <text evidence="2">The sequence shown here is derived from an EMBL/GenBank/DDBJ whole genome shotgun (WGS) entry which is preliminary data.</text>
</comment>
<sequence>MKFIQLTAPRLGIRSFVTFLGLAIIMAIIFILTGSYGSFSDILMSCTMSGLISWLLWVSIRLLNDNNVNIKRLQYMLSSGCYSLLLIANNHHPAIEGLHQQLSVQIGINIVSVQNVCAFLIGAIIGLTVYLVTVSLQVDPDNTAA</sequence>
<reference evidence="2" key="1">
    <citation type="journal article" date="2018" name="Int. J. Syst. Evol. Microbiol.">
        <title>Neptunicella marina gen. nov., sp. nov., isolated from surface seawater.</title>
        <authorList>
            <person name="Liu X."/>
            <person name="Lai Q."/>
            <person name="Du Y."/>
            <person name="Zhang X."/>
            <person name="Liu Z."/>
            <person name="Sun F."/>
            <person name="Shao Z."/>
        </authorList>
    </citation>
    <scope>NUCLEOTIDE SEQUENCE</scope>
    <source>
        <strain evidence="2">S27-2</strain>
    </source>
</reference>
<evidence type="ECO:0000256" key="1">
    <source>
        <dbReference type="SAM" id="Phobius"/>
    </source>
</evidence>
<proteinExistence type="predicted"/>
<evidence type="ECO:0000313" key="3">
    <source>
        <dbReference type="Proteomes" id="UP000601768"/>
    </source>
</evidence>
<keyword evidence="1" id="KW-0812">Transmembrane</keyword>